<accession>A0A9Q2FM21</accession>
<feature type="transmembrane region" description="Helical" evidence="1">
    <location>
        <begin position="45"/>
        <end position="62"/>
    </location>
</feature>
<dbReference type="AlphaFoldDB" id="A0A9Q2FM21"/>
<keyword evidence="1" id="KW-0472">Membrane</keyword>
<reference evidence="2" key="1">
    <citation type="submission" date="2020-04" db="EMBL/GenBank/DDBJ databases">
        <authorList>
            <person name="Sombolestani A."/>
        </authorList>
    </citation>
    <scope>NUCLEOTIDE SEQUENCE</scope>
    <source>
        <strain evidence="2">R71697</strain>
    </source>
</reference>
<proteinExistence type="predicted"/>
<keyword evidence="1" id="KW-0812">Transmembrane</keyword>
<comment type="caution">
    <text evidence="2">The sequence shown here is derived from an EMBL/GenBank/DDBJ whole genome shotgun (WGS) entry which is preliminary data.</text>
</comment>
<keyword evidence="1" id="KW-1133">Transmembrane helix</keyword>
<protein>
    <submittedName>
        <fullName evidence="2">Uncharacterized protein</fullName>
    </submittedName>
</protein>
<dbReference type="Proteomes" id="UP000661006">
    <property type="component" value="Unassembled WGS sequence"/>
</dbReference>
<name>A0A9Q2FM21_GLUJA</name>
<gene>
    <name evidence="2" type="ORF">HKD32_11010</name>
</gene>
<reference evidence="2" key="2">
    <citation type="submission" date="2020-11" db="EMBL/GenBank/DDBJ databases">
        <title>Description of novel Gluconobacter species.</title>
        <authorList>
            <person name="Cleenwerck I."/>
            <person name="Cnockaert M."/>
            <person name="Borremans W."/>
            <person name="Wieme A.D."/>
            <person name="De Vuyst L."/>
            <person name="Vandamme P."/>
        </authorList>
    </citation>
    <scope>NUCLEOTIDE SEQUENCE</scope>
    <source>
        <strain evidence="2">R71697</strain>
    </source>
</reference>
<evidence type="ECO:0000313" key="2">
    <source>
        <dbReference type="EMBL" id="MBF0871373.1"/>
    </source>
</evidence>
<sequence>MLPGWEADINGTSIIPGTWDGLFERIPLPAGNSQIHFHFAPPGATLAWIATALGMILLVMGFRRRTHRT</sequence>
<dbReference type="EMBL" id="JABCQN010000005">
    <property type="protein sequence ID" value="MBF0871373.1"/>
    <property type="molecule type" value="Genomic_DNA"/>
</dbReference>
<evidence type="ECO:0000256" key="1">
    <source>
        <dbReference type="SAM" id="Phobius"/>
    </source>
</evidence>
<evidence type="ECO:0000313" key="3">
    <source>
        <dbReference type="Proteomes" id="UP000661006"/>
    </source>
</evidence>
<organism evidence="2 3">
    <name type="scientific">Gluconobacter japonicus</name>
    <dbReference type="NCBI Taxonomy" id="376620"/>
    <lineage>
        <taxon>Bacteria</taxon>
        <taxon>Pseudomonadati</taxon>
        <taxon>Pseudomonadota</taxon>
        <taxon>Alphaproteobacteria</taxon>
        <taxon>Acetobacterales</taxon>
        <taxon>Acetobacteraceae</taxon>
        <taxon>Gluconobacter</taxon>
    </lineage>
</organism>